<evidence type="ECO:0000256" key="1">
    <source>
        <dbReference type="SAM" id="MobiDB-lite"/>
    </source>
</evidence>
<gene>
    <name evidence="2" type="ORF">DAPPUDRAFT_264689</name>
</gene>
<reference evidence="2 3" key="1">
    <citation type="journal article" date="2011" name="Science">
        <title>The ecoresponsive genome of Daphnia pulex.</title>
        <authorList>
            <person name="Colbourne J.K."/>
            <person name="Pfrender M.E."/>
            <person name="Gilbert D."/>
            <person name="Thomas W.K."/>
            <person name="Tucker A."/>
            <person name="Oakley T.H."/>
            <person name="Tokishita S."/>
            <person name="Aerts A."/>
            <person name="Arnold G.J."/>
            <person name="Basu M.K."/>
            <person name="Bauer D.J."/>
            <person name="Caceres C.E."/>
            <person name="Carmel L."/>
            <person name="Casola C."/>
            <person name="Choi J.H."/>
            <person name="Detter J.C."/>
            <person name="Dong Q."/>
            <person name="Dusheyko S."/>
            <person name="Eads B.D."/>
            <person name="Frohlich T."/>
            <person name="Geiler-Samerotte K.A."/>
            <person name="Gerlach D."/>
            <person name="Hatcher P."/>
            <person name="Jogdeo S."/>
            <person name="Krijgsveld J."/>
            <person name="Kriventseva E.V."/>
            <person name="Kultz D."/>
            <person name="Laforsch C."/>
            <person name="Lindquist E."/>
            <person name="Lopez J."/>
            <person name="Manak J.R."/>
            <person name="Muller J."/>
            <person name="Pangilinan J."/>
            <person name="Patwardhan R.P."/>
            <person name="Pitluck S."/>
            <person name="Pritham E.J."/>
            <person name="Rechtsteiner A."/>
            <person name="Rho M."/>
            <person name="Rogozin I.B."/>
            <person name="Sakarya O."/>
            <person name="Salamov A."/>
            <person name="Schaack S."/>
            <person name="Shapiro H."/>
            <person name="Shiga Y."/>
            <person name="Skalitzky C."/>
            <person name="Smith Z."/>
            <person name="Souvorov A."/>
            <person name="Sung W."/>
            <person name="Tang Z."/>
            <person name="Tsuchiya D."/>
            <person name="Tu H."/>
            <person name="Vos H."/>
            <person name="Wang M."/>
            <person name="Wolf Y.I."/>
            <person name="Yamagata H."/>
            <person name="Yamada T."/>
            <person name="Ye Y."/>
            <person name="Shaw J.R."/>
            <person name="Andrews J."/>
            <person name="Crease T.J."/>
            <person name="Tang H."/>
            <person name="Lucas S.M."/>
            <person name="Robertson H.M."/>
            <person name="Bork P."/>
            <person name="Koonin E.V."/>
            <person name="Zdobnov E.M."/>
            <person name="Grigoriev I.V."/>
            <person name="Lynch M."/>
            <person name="Boore J.L."/>
        </authorList>
    </citation>
    <scope>NUCLEOTIDE SEQUENCE [LARGE SCALE GENOMIC DNA]</scope>
</reference>
<accession>E9HS39</accession>
<feature type="region of interest" description="Disordered" evidence="1">
    <location>
        <begin position="18"/>
        <end position="41"/>
    </location>
</feature>
<dbReference type="KEGG" id="dpx:DAPPUDRAFT_264689"/>
<evidence type="ECO:0000313" key="3">
    <source>
        <dbReference type="Proteomes" id="UP000000305"/>
    </source>
</evidence>
<name>E9HS39_DAPPU</name>
<dbReference type="HOGENOM" id="CLU_2944032_0_0_1"/>
<sequence length="60" mass="6970">MEWLMLQLLERASLFSREDLQHSSRGRGGAPPGPPPPRARVTLEVSSLHPFRFRLYRQKI</sequence>
<dbReference type="EMBL" id="GL732744">
    <property type="protein sequence ID" value="EFX65449.1"/>
    <property type="molecule type" value="Genomic_DNA"/>
</dbReference>
<evidence type="ECO:0000313" key="2">
    <source>
        <dbReference type="EMBL" id="EFX65449.1"/>
    </source>
</evidence>
<organism evidence="2 3">
    <name type="scientific">Daphnia pulex</name>
    <name type="common">Water flea</name>
    <dbReference type="NCBI Taxonomy" id="6669"/>
    <lineage>
        <taxon>Eukaryota</taxon>
        <taxon>Metazoa</taxon>
        <taxon>Ecdysozoa</taxon>
        <taxon>Arthropoda</taxon>
        <taxon>Crustacea</taxon>
        <taxon>Branchiopoda</taxon>
        <taxon>Diplostraca</taxon>
        <taxon>Cladocera</taxon>
        <taxon>Anomopoda</taxon>
        <taxon>Daphniidae</taxon>
        <taxon>Daphnia</taxon>
    </lineage>
</organism>
<dbReference type="AlphaFoldDB" id="E9HS39"/>
<protein>
    <submittedName>
        <fullName evidence="2">Uncharacterized protein</fullName>
    </submittedName>
</protein>
<dbReference type="InParanoid" id="E9HS39"/>
<keyword evidence="3" id="KW-1185">Reference proteome</keyword>
<proteinExistence type="predicted"/>
<dbReference type="Proteomes" id="UP000000305">
    <property type="component" value="Unassembled WGS sequence"/>
</dbReference>